<accession>A0A7S1F743</accession>
<evidence type="ECO:0000256" key="1">
    <source>
        <dbReference type="SAM" id="MobiDB-lite"/>
    </source>
</evidence>
<dbReference type="AlphaFoldDB" id="A0A7S1F743"/>
<sequence>MPTGLRAERSHNLVELEKGHCFSRIHRRQSYDEPRLHRTMSSPHCSSLRDSCKDLGPPSRILPCKGALGDAVTLSAATTSATSLNQDSEFRATTPERARAAVQAVVAQAALAFESGVARRAPSPLSVDSSQPSPYPRARSPETGARSASPAASKVIVLQSPGGCRGALDGVEYRLSARVAHVEDLCKELQCRERRRELEAQRTGQRIAASECISAKLDCKVSEMSGKLRGLSDVVEAQIQRADTAQTSAQEVRHQLERDVQRRCGQLELELTEAASACRAVSASGEDAHKRLDRRVKWIETLLDEGVGQAISHLQTRVSLVEGAHEKSLSQDGDCCSFSHQLIDCERRVGDLEQTLIQRCAESSSTDGWSRPSSLEAKLVELGTKLEGYERRTLTLEERVHRECQVQVEQLREFVQDATRSFAGREIIDALAVRVEGAERSVEDMCAQHAEIAARAVREGSDRLMFPVPKVPGLEEITAHFEDIITRTASLETSVSFLRCQLEILRGETGLSSAKLCRGSETLEGEDRSRVSDQTPPSFVWPNSCELQGTVVGKTGLPELWPDWARPNVVPELDVVKIASSVVSPHSLPDCWPWPSERQVEDSPVLRWARPLGVSEPSSCVVSHIGEPPTSPPGYGHLQGVGQLDSSTSTARDLSQLDVSLASIEETQAVADALRGAVKGFCGRSCAGSEACAQGATSGE</sequence>
<proteinExistence type="predicted"/>
<reference evidence="2" key="1">
    <citation type="submission" date="2021-01" db="EMBL/GenBank/DDBJ databases">
        <authorList>
            <person name="Corre E."/>
            <person name="Pelletier E."/>
            <person name="Niang G."/>
            <person name="Scheremetjew M."/>
            <person name="Finn R."/>
            <person name="Kale V."/>
            <person name="Holt S."/>
            <person name="Cochrane G."/>
            <person name="Meng A."/>
            <person name="Brown T."/>
            <person name="Cohen L."/>
        </authorList>
    </citation>
    <scope>NUCLEOTIDE SEQUENCE</scope>
</reference>
<evidence type="ECO:0000313" key="2">
    <source>
        <dbReference type="EMBL" id="CAD8847316.1"/>
    </source>
</evidence>
<organism evidence="2">
    <name type="scientific">Noctiluca scintillans</name>
    <name type="common">Sea sparkle</name>
    <name type="synonym">Red tide dinoflagellate</name>
    <dbReference type="NCBI Taxonomy" id="2966"/>
    <lineage>
        <taxon>Eukaryota</taxon>
        <taxon>Sar</taxon>
        <taxon>Alveolata</taxon>
        <taxon>Dinophyceae</taxon>
        <taxon>Noctilucales</taxon>
        <taxon>Noctilucaceae</taxon>
        <taxon>Noctiluca</taxon>
    </lineage>
</organism>
<dbReference type="EMBL" id="HBFQ01030760">
    <property type="protein sequence ID" value="CAD8847316.1"/>
    <property type="molecule type" value="Transcribed_RNA"/>
</dbReference>
<feature type="region of interest" description="Disordered" evidence="1">
    <location>
        <begin position="121"/>
        <end position="151"/>
    </location>
</feature>
<gene>
    <name evidence="2" type="ORF">NSCI0253_LOCUS21666</name>
</gene>
<protein>
    <submittedName>
        <fullName evidence="2">Uncharacterized protein</fullName>
    </submittedName>
</protein>
<name>A0A7S1F743_NOCSC</name>